<keyword evidence="1" id="KW-1133">Transmembrane helix</keyword>
<dbReference type="EMBL" id="JANFQO010000011">
    <property type="protein sequence ID" value="MCQ4165706.1"/>
    <property type="molecule type" value="Genomic_DNA"/>
</dbReference>
<evidence type="ECO:0000313" key="2">
    <source>
        <dbReference type="EMBL" id="MCQ4165706.1"/>
    </source>
</evidence>
<dbReference type="RefSeq" id="WP_255914896.1">
    <property type="nucleotide sequence ID" value="NZ_JANFQO010000011.1"/>
</dbReference>
<reference evidence="2" key="1">
    <citation type="submission" date="2022-07" db="EMBL/GenBank/DDBJ databases">
        <title>Tahibacter sp., a new gammaproteobacterium isolated from the silt sample collected at pig farm.</title>
        <authorList>
            <person name="Chen H."/>
        </authorList>
    </citation>
    <scope>NUCLEOTIDE SEQUENCE</scope>
    <source>
        <strain evidence="2">P2K</strain>
    </source>
</reference>
<accession>A0ABT1QTU6</accession>
<proteinExistence type="predicted"/>
<keyword evidence="1" id="KW-0812">Transmembrane</keyword>
<organism evidence="2 3">
    <name type="scientific">Tahibacter harae</name>
    <dbReference type="NCBI Taxonomy" id="2963937"/>
    <lineage>
        <taxon>Bacteria</taxon>
        <taxon>Pseudomonadati</taxon>
        <taxon>Pseudomonadota</taxon>
        <taxon>Gammaproteobacteria</taxon>
        <taxon>Lysobacterales</taxon>
        <taxon>Rhodanobacteraceae</taxon>
        <taxon>Tahibacter</taxon>
    </lineage>
</organism>
<dbReference type="Proteomes" id="UP001165498">
    <property type="component" value="Unassembled WGS sequence"/>
</dbReference>
<keyword evidence="1" id="KW-0472">Membrane</keyword>
<name>A0ABT1QTU6_9GAMM</name>
<feature type="transmembrane region" description="Helical" evidence="1">
    <location>
        <begin position="49"/>
        <end position="67"/>
    </location>
</feature>
<feature type="transmembrane region" description="Helical" evidence="1">
    <location>
        <begin position="74"/>
        <end position="93"/>
    </location>
</feature>
<gene>
    <name evidence="2" type="ORF">NM961_13380</name>
</gene>
<evidence type="ECO:0008006" key="4">
    <source>
        <dbReference type="Google" id="ProtNLM"/>
    </source>
</evidence>
<evidence type="ECO:0000256" key="1">
    <source>
        <dbReference type="SAM" id="Phobius"/>
    </source>
</evidence>
<evidence type="ECO:0000313" key="3">
    <source>
        <dbReference type="Proteomes" id="UP001165498"/>
    </source>
</evidence>
<keyword evidence="3" id="KW-1185">Reference proteome</keyword>
<protein>
    <recommendedName>
        <fullName evidence="4">Phosphopantetheine adenylyltransferase</fullName>
    </recommendedName>
</protein>
<comment type="caution">
    <text evidence="2">The sequence shown here is derived from an EMBL/GenBank/DDBJ whole genome shotgun (WGS) entry which is preliminary data.</text>
</comment>
<sequence>MQREWIVKGVLVLVGLLNLLPAVVAFDPARSLGLYGIALDDAALGIAMRHRALLLGTAGLGLIVAAWRTGWRGPALALALCSKIGFLALYGLYQMPAGPLQRVALADAVALVLLVVVLLLRCRDAAGPVRRIGGT</sequence>
<feature type="transmembrane region" description="Helical" evidence="1">
    <location>
        <begin position="99"/>
        <end position="120"/>
    </location>
</feature>